<keyword evidence="5" id="KW-0812">Transmembrane</keyword>
<organism evidence="8 9">
    <name type="scientific">Geobacter benzoatilyticus</name>
    <dbReference type="NCBI Taxonomy" id="2815309"/>
    <lineage>
        <taxon>Bacteria</taxon>
        <taxon>Pseudomonadati</taxon>
        <taxon>Thermodesulfobacteriota</taxon>
        <taxon>Desulfuromonadia</taxon>
        <taxon>Geobacterales</taxon>
        <taxon>Geobacteraceae</taxon>
        <taxon>Geobacter</taxon>
    </lineage>
</organism>
<evidence type="ECO:0000256" key="1">
    <source>
        <dbReference type="ARBA" id="ARBA00023224"/>
    </source>
</evidence>
<dbReference type="InterPro" id="IPR003660">
    <property type="entry name" value="HAMP_dom"/>
</dbReference>
<dbReference type="EMBL" id="CP071382">
    <property type="protein sequence ID" value="QSV47391.1"/>
    <property type="molecule type" value="Genomic_DNA"/>
</dbReference>
<evidence type="ECO:0000259" key="7">
    <source>
        <dbReference type="PROSITE" id="PS50885"/>
    </source>
</evidence>
<dbReference type="CDD" id="cd06225">
    <property type="entry name" value="HAMP"/>
    <property type="match status" value="1"/>
</dbReference>
<protein>
    <submittedName>
        <fullName evidence="8">Methyl-accepting chemotaxis protein</fullName>
    </submittedName>
</protein>
<comment type="similarity">
    <text evidence="2">Belongs to the methyl-accepting chemotaxis (MCP) protein family.</text>
</comment>
<dbReference type="CDD" id="cd11386">
    <property type="entry name" value="MCP_signal"/>
    <property type="match status" value="1"/>
</dbReference>
<keyword evidence="5" id="KW-0472">Membrane</keyword>
<feature type="coiled-coil region" evidence="4">
    <location>
        <begin position="409"/>
        <end position="436"/>
    </location>
</feature>
<dbReference type="Pfam" id="PF12729">
    <property type="entry name" value="4HB_MCP_1"/>
    <property type="match status" value="1"/>
</dbReference>
<dbReference type="Gene3D" id="1.10.287.950">
    <property type="entry name" value="Methyl-accepting chemotaxis protein"/>
    <property type="match status" value="1"/>
</dbReference>
<feature type="transmembrane region" description="Helical" evidence="5">
    <location>
        <begin position="184"/>
        <end position="205"/>
    </location>
</feature>
<evidence type="ECO:0000256" key="4">
    <source>
        <dbReference type="SAM" id="Coils"/>
    </source>
</evidence>
<dbReference type="InterPro" id="IPR024478">
    <property type="entry name" value="HlyB_4HB_MCP"/>
</dbReference>
<evidence type="ECO:0000259" key="6">
    <source>
        <dbReference type="PROSITE" id="PS50111"/>
    </source>
</evidence>
<keyword evidence="4" id="KW-0175">Coiled coil</keyword>
<dbReference type="PROSITE" id="PS50885">
    <property type="entry name" value="HAMP"/>
    <property type="match status" value="1"/>
</dbReference>
<feature type="transmembrane region" description="Helical" evidence="5">
    <location>
        <begin position="6"/>
        <end position="28"/>
    </location>
</feature>
<gene>
    <name evidence="8" type="ORF">JZM60_09970</name>
</gene>
<dbReference type="Pfam" id="PF00672">
    <property type="entry name" value="HAMP"/>
    <property type="match status" value="1"/>
</dbReference>
<dbReference type="InterPro" id="IPR004090">
    <property type="entry name" value="Chemotax_Me-accpt_rcpt"/>
</dbReference>
<accession>A0ABX7Q8E2</accession>
<keyword evidence="1 3" id="KW-0807">Transducer</keyword>
<evidence type="ECO:0000256" key="2">
    <source>
        <dbReference type="ARBA" id="ARBA00029447"/>
    </source>
</evidence>
<evidence type="ECO:0000256" key="3">
    <source>
        <dbReference type="PROSITE-ProRule" id="PRU00284"/>
    </source>
</evidence>
<sequence>MDMRIQTRLFVSFAIILALLIGVGGYSLNRMNLLAGLTNNMYDKPFTVRKAIRSAYLDLMQMNRSLNKMVTSKASGAVSAELQAVNDSEKAFIKNMGVVKDRFSGRQSEVDDVLKTYDEWKPLRDEVITLVLDNRKETAGALLADIESKLFTKLDKESADILNVADNQATEFFKRAQREARMSLILTSIAVIAAAGIVVLIAVTLTRSIIRPLGTAMGVAERVSSGDLTVTVPPARGRDEMNQLLQTFGTMVENLRRQTMDIQEGVNVLAASAGEILAATTQVASSAAETASALNETTATVEEVKQTTQLAAQKARNVADTAQRSLQVSQGGKKSVEESIEGMNRIREQMATLAESIVSLSEQSHAIGEIIATVNDLAEQSNLLAVNASIEAAKAGEHGKGFAVVAHEVKSLADQSKQATAQVRALLNDIQKATNAAVMATEQGSKAVEAGEKQAAAAGESIRLLTESISESANASVQITATSQQQMIGMDQVALAMENISEASTLSVTSTKQAELSAQTLNELGQKLKRLVEQFKL</sequence>
<dbReference type="InterPro" id="IPR004089">
    <property type="entry name" value="MCPsignal_dom"/>
</dbReference>
<name>A0ABX7Q8E2_9BACT</name>
<dbReference type="PANTHER" id="PTHR32089">
    <property type="entry name" value="METHYL-ACCEPTING CHEMOTAXIS PROTEIN MCPB"/>
    <property type="match status" value="1"/>
</dbReference>
<feature type="domain" description="Methyl-accepting transducer" evidence="6">
    <location>
        <begin position="265"/>
        <end position="501"/>
    </location>
</feature>
<evidence type="ECO:0000313" key="8">
    <source>
        <dbReference type="EMBL" id="QSV47391.1"/>
    </source>
</evidence>
<keyword evidence="9" id="KW-1185">Reference proteome</keyword>
<dbReference type="PROSITE" id="PS50111">
    <property type="entry name" value="CHEMOTAXIS_TRANSDUC_2"/>
    <property type="match status" value="1"/>
</dbReference>
<dbReference type="Pfam" id="PF00015">
    <property type="entry name" value="MCPsignal"/>
    <property type="match status" value="1"/>
</dbReference>
<evidence type="ECO:0000256" key="5">
    <source>
        <dbReference type="SAM" id="Phobius"/>
    </source>
</evidence>
<keyword evidence="5" id="KW-1133">Transmembrane helix</keyword>
<evidence type="ECO:0000313" key="9">
    <source>
        <dbReference type="Proteomes" id="UP000663651"/>
    </source>
</evidence>
<dbReference type="Proteomes" id="UP000663651">
    <property type="component" value="Chromosome"/>
</dbReference>
<dbReference type="SMART" id="SM00304">
    <property type="entry name" value="HAMP"/>
    <property type="match status" value="1"/>
</dbReference>
<feature type="domain" description="HAMP" evidence="7">
    <location>
        <begin position="207"/>
        <end position="260"/>
    </location>
</feature>
<dbReference type="SUPFAM" id="SSF58104">
    <property type="entry name" value="Methyl-accepting chemotaxis protein (MCP) signaling domain"/>
    <property type="match status" value="1"/>
</dbReference>
<reference evidence="8 9" key="1">
    <citation type="submission" date="2021-03" db="EMBL/GenBank/DDBJ databases">
        <title>Geobacter metallireducens gen. nov. sp. nov., a microorganism capable of coupling the complete oxidation of organic compounds to the reduction of iron and other metals.</title>
        <authorList>
            <person name="Li Y."/>
        </authorList>
    </citation>
    <scope>NUCLEOTIDE SEQUENCE [LARGE SCALE GENOMIC DNA]</scope>
    <source>
        <strain evidence="8 9">Jerry-YX</strain>
    </source>
</reference>
<dbReference type="PRINTS" id="PR00260">
    <property type="entry name" value="CHEMTRNSDUCR"/>
</dbReference>
<dbReference type="PANTHER" id="PTHR32089:SF112">
    <property type="entry name" value="LYSOZYME-LIKE PROTEIN-RELATED"/>
    <property type="match status" value="1"/>
</dbReference>
<proteinExistence type="inferred from homology"/>
<dbReference type="SMART" id="SM00283">
    <property type="entry name" value="MA"/>
    <property type="match status" value="1"/>
</dbReference>